<dbReference type="InterPro" id="IPR006553">
    <property type="entry name" value="Leu-rich_rpt_Cys-con_subtyp"/>
</dbReference>
<evidence type="ECO:0000259" key="3">
    <source>
        <dbReference type="PROSITE" id="PS50102"/>
    </source>
</evidence>
<dbReference type="InterPro" id="IPR032675">
    <property type="entry name" value="LRR_dom_sf"/>
</dbReference>
<dbReference type="SUPFAM" id="SSF54928">
    <property type="entry name" value="RNA-binding domain, RBD"/>
    <property type="match status" value="1"/>
</dbReference>
<dbReference type="InterPro" id="IPR001611">
    <property type="entry name" value="Leu-rich_rpt"/>
</dbReference>
<dbReference type="PANTHER" id="PTHR24114">
    <property type="entry name" value="LEUCINE RICH REPEAT FAMILY PROTEIN"/>
    <property type="match status" value="1"/>
</dbReference>
<dbReference type="Gene3D" id="3.30.70.330">
    <property type="match status" value="1"/>
</dbReference>
<feature type="region of interest" description="Disordered" evidence="2">
    <location>
        <begin position="379"/>
        <end position="411"/>
    </location>
</feature>
<dbReference type="Proteomes" id="UP000225706">
    <property type="component" value="Unassembled WGS sequence"/>
</dbReference>
<feature type="region of interest" description="Disordered" evidence="2">
    <location>
        <begin position="240"/>
        <end position="348"/>
    </location>
</feature>
<dbReference type="PROSITE" id="PS50102">
    <property type="entry name" value="RRM"/>
    <property type="match status" value="1"/>
</dbReference>
<feature type="compositionally biased region" description="Basic and acidic residues" evidence="2">
    <location>
        <begin position="379"/>
        <end position="405"/>
    </location>
</feature>
<dbReference type="OrthoDB" id="120976at2759"/>
<sequence>MGCGSSAHSIEVDEAREGNDFDPNKNEIKSVGGAGFGEGQHFLNGASKEEGQSRREQDKHVPDKVPSDIQNISATPAKTDEPTSQQKFVKNDIVEDNESGVGKGNDIPDGKDEDSSSGQVHQVTVRDGFCIVSTSMDQSNENGQVRVSPRTENRDSYHALDYCVFSRGGVKETSLNETDDSFTQVVTTPNQNFQEKNDSFAKEMSGLETDTELTNGTLTIPHQPAVNTNVNLLNAFEVTDSKSVQESTERTKKTYEECESELSSASTTDQTAENADHLSGNQLNAVEVTESKNIQEREEHAKGTRGNGKSKLAIGAATADQSAQETADAHLSGNQLGDVDSEAVESRNIQESNLKEPSKGILEEEIELGNVENKSDVAKVTDNKTIQENEESSTQKKEVTKRTTELENGDISTKQTADSADIFPLVNQGVAEVVDSLFCGNVDKASAVVGKKENDQGVGPQILNHAPVVQVTENLQRGQGNYARNKSRDDVKINLLDENVRSAGSLSIVERKALDSAVCRDIIAENRLTAALRLSCKLTPGHLVRDLNVNGVTSLHLMRSPSPGVVTVSELIQKLVHLTELDLSGNLLGPQGFRVICLALRRNVTLKSLNLANNLADTDSSESLGDMLSVNSTLERLDVSGNNLGSDYFSRCVGPALMRNNSLKVLKFSSCGSNEVSAICEAMVERNATIEELDASNNHIGAVFGERLLKILQKPGCGLRHLDVHGTNLGNDGMATLREGIENNSSLFSLNAAGQPVSCLSFLMEFLWSCIRHPSLEELSLEGTKVSKLDEWKLSGVTEPERRSNVKKLNLSGCSLTNQALRTLAEKAQGKMNQLFYLNVSNNDQLTTECLSSICALTSSGNFLVHIKVTIHCLSDFSLNASDDIAADVVKLPQLENLKSVLLKKCRISPNSVADLSKLIAMTTPGVPQISSLTLDGIKLSGTDTLKSMLGLSDMFIPITPCSFELLSLTGCGLNDRDVKPLMTAIGNGLIVKELRLSANRLTDTAVNHLLELTGTSLSLEALDLSINKIRNGGAEKLAGALSDKLAILKSLLLSDNCIGRKGILALVGKIGSASQLAVLNLKSQQQALGEEDMDQIMEQRAESLRFDAQSSDPHASDVFVPPSNFSVNLTGLGGEPGELGAKLDSLAVLTDYSSKHRRTLTFDDALQLSAVLSQTGNTRSQISQSDWNRVISADKDAPGWLQISSQRACAIYVSNLPLSVTAEKLEGQLDNEAECNVTEVYLLKDQILRKPNGLAWVLFADAWSVQRAVEYYNSGQAFMYGTTFVIAPVNVDVIADTDTEENALAKARQEMNQRAEDRKADQTARGQLVQSNYSESLARHEYAAQHPAYADGRVW</sequence>
<feature type="compositionally biased region" description="Basic and acidic residues" evidence="2">
    <location>
        <begin position="47"/>
        <end position="66"/>
    </location>
</feature>
<dbReference type="InterPro" id="IPR012677">
    <property type="entry name" value="Nucleotide-bd_a/b_plait_sf"/>
</dbReference>
<feature type="compositionally biased region" description="Basic and acidic residues" evidence="2">
    <location>
        <begin position="10"/>
        <end position="28"/>
    </location>
</feature>
<evidence type="ECO:0000313" key="5">
    <source>
        <dbReference type="Proteomes" id="UP000225706"/>
    </source>
</evidence>
<dbReference type="SMART" id="SM00367">
    <property type="entry name" value="LRR_CC"/>
    <property type="match status" value="3"/>
</dbReference>
<dbReference type="Gene3D" id="3.80.10.10">
    <property type="entry name" value="Ribonuclease Inhibitor"/>
    <property type="match status" value="4"/>
</dbReference>
<dbReference type="InterPro" id="IPR035979">
    <property type="entry name" value="RBD_domain_sf"/>
</dbReference>
<name>A0A2B4RL69_STYPI</name>
<evidence type="ECO:0000256" key="1">
    <source>
        <dbReference type="PROSITE-ProRule" id="PRU00176"/>
    </source>
</evidence>
<dbReference type="SMART" id="SM00368">
    <property type="entry name" value="LRR_RI"/>
    <property type="match status" value="8"/>
</dbReference>
<feature type="compositionally biased region" description="Polar residues" evidence="2">
    <location>
        <begin position="68"/>
        <end position="88"/>
    </location>
</feature>
<feature type="compositionally biased region" description="Basic and acidic residues" evidence="2">
    <location>
        <begin position="289"/>
        <end position="302"/>
    </location>
</feature>
<feature type="domain" description="RRM" evidence="3">
    <location>
        <begin position="1210"/>
        <end position="1292"/>
    </location>
</feature>
<feature type="compositionally biased region" description="Basic and acidic residues" evidence="2">
    <location>
        <begin position="247"/>
        <end position="256"/>
    </location>
</feature>
<reference evidence="5" key="1">
    <citation type="journal article" date="2017" name="bioRxiv">
        <title>Comparative analysis of the genomes of Stylophora pistillata and Acropora digitifera provides evidence for extensive differences between species of corals.</title>
        <authorList>
            <person name="Voolstra C.R."/>
            <person name="Li Y."/>
            <person name="Liew Y.J."/>
            <person name="Baumgarten S."/>
            <person name="Zoccola D."/>
            <person name="Flot J.-F."/>
            <person name="Tambutte S."/>
            <person name="Allemand D."/>
            <person name="Aranda M."/>
        </authorList>
    </citation>
    <scope>NUCLEOTIDE SEQUENCE [LARGE SCALE GENOMIC DNA]</scope>
</reference>
<feature type="region of interest" description="Disordered" evidence="2">
    <location>
        <begin position="1"/>
        <end position="121"/>
    </location>
</feature>
<dbReference type="InterPro" id="IPR052394">
    <property type="entry name" value="LRR-containing"/>
</dbReference>
<accession>A0A2B4RL69</accession>
<dbReference type="SMART" id="SM00360">
    <property type="entry name" value="RRM"/>
    <property type="match status" value="1"/>
</dbReference>
<dbReference type="Pfam" id="PF13516">
    <property type="entry name" value="LRR_6"/>
    <property type="match status" value="3"/>
</dbReference>
<gene>
    <name evidence="4" type="primary">NLRC3</name>
    <name evidence="4" type="ORF">AWC38_SpisGene18719</name>
</gene>
<dbReference type="PANTHER" id="PTHR24114:SF2">
    <property type="entry name" value="F-BOX DOMAIN-CONTAINING PROTEIN-RELATED"/>
    <property type="match status" value="1"/>
</dbReference>
<dbReference type="EMBL" id="LSMT01000505">
    <property type="protein sequence ID" value="PFX16992.1"/>
    <property type="molecule type" value="Genomic_DNA"/>
</dbReference>
<keyword evidence="5" id="KW-1185">Reference proteome</keyword>
<comment type="caution">
    <text evidence="4">The sequence shown here is derived from an EMBL/GenBank/DDBJ whole genome shotgun (WGS) entry which is preliminary data.</text>
</comment>
<keyword evidence="1" id="KW-0694">RNA-binding</keyword>
<evidence type="ECO:0000313" key="4">
    <source>
        <dbReference type="EMBL" id="PFX16992.1"/>
    </source>
</evidence>
<dbReference type="SUPFAM" id="SSF52047">
    <property type="entry name" value="RNI-like"/>
    <property type="match status" value="2"/>
</dbReference>
<feature type="compositionally biased region" description="Polar residues" evidence="2">
    <location>
        <begin position="261"/>
        <end position="284"/>
    </location>
</feature>
<organism evidence="4 5">
    <name type="scientific">Stylophora pistillata</name>
    <name type="common">Smooth cauliflower coral</name>
    <dbReference type="NCBI Taxonomy" id="50429"/>
    <lineage>
        <taxon>Eukaryota</taxon>
        <taxon>Metazoa</taxon>
        <taxon>Cnidaria</taxon>
        <taxon>Anthozoa</taxon>
        <taxon>Hexacorallia</taxon>
        <taxon>Scleractinia</taxon>
        <taxon>Astrocoeniina</taxon>
        <taxon>Pocilloporidae</taxon>
        <taxon>Stylophora</taxon>
    </lineage>
</organism>
<dbReference type="GO" id="GO:0003723">
    <property type="term" value="F:RNA binding"/>
    <property type="evidence" value="ECO:0007669"/>
    <property type="project" value="UniProtKB-UniRule"/>
</dbReference>
<protein>
    <submittedName>
        <fullName evidence="4">Protein NLRC3</fullName>
    </submittedName>
</protein>
<dbReference type="InterPro" id="IPR000504">
    <property type="entry name" value="RRM_dom"/>
</dbReference>
<proteinExistence type="predicted"/>
<evidence type="ECO:0000256" key="2">
    <source>
        <dbReference type="SAM" id="MobiDB-lite"/>
    </source>
</evidence>